<comment type="caution">
    <text evidence="6">The sequence shown here is derived from an EMBL/GenBank/DDBJ whole genome shotgun (WGS) entry which is preliminary data.</text>
</comment>
<organism evidence="6 7">
    <name type="scientific">Flagellimonas olearia</name>
    <dbReference type="NCBI Taxonomy" id="552546"/>
    <lineage>
        <taxon>Bacteria</taxon>
        <taxon>Pseudomonadati</taxon>
        <taxon>Bacteroidota</taxon>
        <taxon>Flavobacteriia</taxon>
        <taxon>Flavobacteriales</taxon>
        <taxon>Flavobacteriaceae</taxon>
        <taxon>Flagellimonas</taxon>
    </lineage>
</organism>
<evidence type="ECO:0000256" key="2">
    <source>
        <dbReference type="ARBA" id="ARBA00022737"/>
    </source>
</evidence>
<keyword evidence="1" id="KW-0880">Kelch repeat</keyword>
<feature type="chain" id="PRO_5019382899" description="IPT/TIG domain-containing protein" evidence="4">
    <location>
        <begin position="20"/>
        <end position="603"/>
    </location>
</feature>
<gene>
    <name evidence="6" type="ORF">DN53_08430</name>
</gene>
<dbReference type="InterPro" id="IPR015915">
    <property type="entry name" value="Kelch-typ_b-propeller"/>
</dbReference>
<evidence type="ECO:0000313" key="6">
    <source>
        <dbReference type="EMBL" id="RYC51902.1"/>
    </source>
</evidence>
<dbReference type="InterPro" id="IPR002909">
    <property type="entry name" value="IPT_dom"/>
</dbReference>
<dbReference type="SUPFAM" id="SSF81296">
    <property type="entry name" value="E set domains"/>
    <property type="match status" value="3"/>
</dbReference>
<dbReference type="InterPro" id="IPR013783">
    <property type="entry name" value="Ig-like_fold"/>
</dbReference>
<evidence type="ECO:0000256" key="3">
    <source>
        <dbReference type="SAM" id="MobiDB-lite"/>
    </source>
</evidence>
<dbReference type="InterPro" id="IPR037293">
    <property type="entry name" value="Gal_Oxidase_central_sf"/>
</dbReference>
<dbReference type="EMBL" id="JJMP01000003">
    <property type="protein sequence ID" value="RYC51902.1"/>
    <property type="molecule type" value="Genomic_DNA"/>
</dbReference>
<dbReference type="Proteomes" id="UP000290261">
    <property type="component" value="Unassembled WGS sequence"/>
</dbReference>
<dbReference type="Gene3D" id="2.130.10.80">
    <property type="entry name" value="Galactose oxidase/kelch, beta-propeller"/>
    <property type="match status" value="1"/>
</dbReference>
<dbReference type="Pfam" id="PF24981">
    <property type="entry name" value="Beta-prop_ATRN-LZTR1"/>
    <property type="match status" value="1"/>
</dbReference>
<accession>A0A444VMH0</accession>
<sequence length="603" mass="64476">MKKLHYLCLGLALVLAACGKDDPNPPDDPTSNPPTIDSFTPQEGTPGAIVVIIGTNFSTVKTENTVKFNGTEATVSIADATLLTVVVPNGATSGKITVTVDGQTAQSSTDFTVTEPSANAPTIDSFSPQEGTPGTIVEILGTNFSTVKTENAVKFNGTSANVSNATATMLTVEVPNGAETGPISVTVNGETAQSGTDFTVTEPSGNSLAIQDFSPMQGPIGTSVTINVTGISLSDYAFNEVVVKFNGIQTSVNQKSSSSVIVYVPTFATTGKISIEVGGETAVSDEDFTVTGPWRRIADFAGNLGNSYRRDGIMASLMDNQSNPKIFAGLGENGSFGTNGQKDIWSYDINTNSWEQKTDFPGGARKNAFSFVLDNKWYVGGGINNVPETVNDFWVYDPIADSWTGLDTPPVALGYSLTTFTINGKGYVFGVADDQNNFKRIGLYEYDPINNIWERKKDLGPSSISGFLYAAGFAINGKGYIVGGGIPGVYSEETWEYDPNNDTWTQKADFGGGKRQYHLGYSMNGMGYAGMGIDQNNNDHKDLWQFDPTDGASGSWTQKTDLPDGNRQYSSAVATDNKAYFIFGAIIGAEYEQFWEYTPAFDN</sequence>
<dbReference type="AlphaFoldDB" id="A0A444VMH0"/>
<dbReference type="PANTHER" id="PTHR45632">
    <property type="entry name" value="LD33804P"/>
    <property type="match status" value="1"/>
</dbReference>
<name>A0A444VMH0_9FLAO</name>
<dbReference type="Pfam" id="PF01833">
    <property type="entry name" value="TIG"/>
    <property type="match status" value="3"/>
</dbReference>
<dbReference type="Gene3D" id="2.120.10.80">
    <property type="entry name" value="Kelch-type beta propeller"/>
    <property type="match status" value="1"/>
</dbReference>
<dbReference type="RefSeq" id="WP_129653458.1">
    <property type="nucleotide sequence ID" value="NZ_ML142908.1"/>
</dbReference>
<proteinExistence type="predicted"/>
<dbReference type="SUPFAM" id="SSF117281">
    <property type="entry name" value="Kelch motif"/>
    <property type="match status" value="1"/>
</dbReference>
<evidence type="ECO:0000259" key="5">
    <source>
        <dbReference type="SMART" id="SM00429"/>
    </source>
</evidence>
<dbReference type="SMART" id="SM00429">
    <property type="entry name" value="IPT"/>
    <property type="match status" value="3"/>
</dbReference>
<feature type="domain" description="IPT/TIG" evidence="5">
    <location>
        <begin position="207"/>
        <end position="291"/>
    </location>
</feature>
<dbReference type="Gene3D" id="2.60.40.10">
    <property type="entry name" value="Immunoglobulins"/>
    <property type="match status" value="3"/>
</dbReference>
<keyword evidence="7" id="KW-1185">Reference proteome</keyword>
<reference evidence="6 7" key="1">
    <citation type="submission" date="2014-04" db="EMBL/GenBank/DDBJ databases">
        <title>Whole genome of Muricauda olearia.</title>
        <authorList>
            <person name="Zhang X.-H."/>
            <person name="Tang K."/>
        </authorList>
    </citation>
    <scope>NUCLEOTIDE SEQUENCE [LARGE SCALE GENOMIC DNA]</scope>
    <source>
        <strain evidence="6 7">Th120</strain>
    </source>
</reference>
<dbReference type="InterPro" id="IPR014756">
    <property type="entry name" value="Ig_E-set"/>
</dbReference>
<dbReference type="CDD" id="cd00603">
    <property type="entry name" value="IPT_PCSR"/>
    <property type="match status" value="2"/>
</dbReference>
<feature type="signal peptide" evidence="4">
    <location>
        <begin position="1"/>
        <end position="19"/>
    </location>
</feature>
<dbReference type="InterPro" id="IPR056737">
    <property type="entry name" value="Beta-prop_ATRN-MKLN-like"/>
</dbReference>
<keyword evidence="2" id="KW-0677">Repeat</keyword>
<evidence type="ECO:0000256" key="1">
    <source>
        <dbReference type="ARBA" id="ARBA00022441"/>
    </source>
</evidence>
<protein>
    <recommendedName>
        <fullName evidence="5">IPT/TIG domain-containing protein</fullName>
    </recommendedName>
</protein>
<evidence type="ECO:0000256" key="4">
    <source>
        <dbReference type="SAM" id="SignalP"/>
    </source>
</evidence>
<dbReference type="PANTHER" id="PTHR45632:SF3">
    <property type="entry name" value="KELCH-LIKE PROTEIN 32"/>
    <property type="match status" value="1"/>
</dbReference>
<feature type="domain" description="IPT/TIG" evidence="5">
    <location>
        <begin position="120"/>
        <end position="201"/>
    </location>
</feature>
<evidence type="ECO:0000313" key="7">
    <source>
        <dbReference type="Proteomes" id="UP000290261"/>
    </source>
</evidence>
<feature type="region of interest" description="Disordered" evidence="3">
    <location>
        <begin position="22"/>
        <end position="43"/>
    </location>
</feature>
<keyword evidence="4" id="KW-0732">Signal</keyword>
<feature type="domain" description="IPT/TIG" evidence="5">
    <location>
        <begin position="33"/>
        <end position="114"/>
    </location>
</feature>
<feature type="region of interest" description="Disordered" evidence="3">
    <location>
        <begin position="112"/>
        <end position="131"/>
    </location>
</feature>
<dbReference type="PROSITE" id="PS51257">
    <property type="entry name" value="PROKAR_LIPOPROTEIN"/>
    <property type="match status" value="1"/>
</dbReference>